<dbReference type="HOGENOM" id="CLU_044376_0_0_1"/>
<dbReference type="Proteomes" id="UP000054248">
    <property type="component" value="Unassembled WGS sequence"/>
</dbReference>
<dbReference type="PANTHER" id="PTHR47369">
    <property type="entry name" value="BTB/POZ DOMAIN-CONTAINING PROTEIN"/>
    <property type="match status" value="1"/>
</dbReference>
<dbReference type="OrthoDB" id="6359943at2759"/>
<dbReference type="PANTHER" id="PTHR47369:SF2">
    <property type="entry name" value="BTB_POZ DOMAIN-CONTAINING PROTEIN 2"/>
    <property type="match status" value="1"/>
</dbReference>
<reference evidence="2 3" key="1">
    <citation type="submission" date="2014-04" db="EMBL/GenBank/DDBJ databases">
        <authorList>
            <consortium name="DOE Joint Genome Institute"/>
            <person name="Kuo A."/>
            <person name="Girlanda M."/>
            <person name="Perotto S."/>
            <person name="Kohler A."/>
            <person name="Nagy L.G."/>
            <person name="Floudas D."/>
            <person name="Copeland A."/>
            <person name="Barry K.W."/>
            <person name="Cichocki N."/>
            <person name="Veneault-Fourrey C."/>
            <person name="LaButti K."/>
            <person name="Lindquist E.A."/>
            <person name="Lipzen A."/>
            <person name="Lundell T."/>
            <person name="Morin E."/>
            <person name="Murat C."/>
            <person name="Sun H."/>
            <person name="Tunlid A."/>
            <person name="Henrissat B."/>
            <person name="Grigoriev I.V."/>
            <person name="Hibbett D.S."/>
            <person name="Martin F."/>
            <person name="Nordberg H.P."/>
            <person name="Cantor M.N."/>
            <person name="Hua S.X."/>
        </authorList>
    </citation>
    <scope>NUCLEOTIDE SEQUENCE [LARGE SCALE GENOMIC DNA]</scope>
    <source>
        <strain evidence="2 3">MUT 4182</strain>
    </source>
</reference>
<dbReference type="AlphaFoldDB" id="A0A0C3KF91"/>
<feature type="non-terminal residue" evidence="2">
    <location>
        <position position="1"/>
    </location>
</feature>
<feature type="region of interest" description="Disordered" evidence="1">
    <location>
        <begin position="28"/>
        <end position="47"/>
    </location>
</feature>
<name>A0A0C3KF91_9AGAM</name>
<feature type="region of interest" description="Disordered" evidence="1">
    <location>
        <begin position="1"/>
        <end position="23"/>
    </location>
</feature>
<evidence type="ECO:0000256" key="1">
    <source>
        <dbReference type="SAM" id="MobiDB-lite"/>
    </source>
</evidence>
<protein>
    <recommendedName>
        <fullName evidence="4">BTB domain-containing protein</fullName>
    </recommendedName>
</protein>
<dbReference type="InterPro" id="IPR011333">
    <property type="entry name" value="SKP1/BTB/POZ_sf"/>
</dbReference>
<evidence type="ECO:0008006" key="4">
    <source>
        <dbReference type="Google" id="ProtNLM"/>
    </source>
</evidence>
<reference evidence="3" key="2">
    <citation type="submission" date="2015-01" db="EMBL/GenBank/DDBJ databases">
        <title>Evolutionary Origins and Diversification of the Mycorrhizal Mutualists.</title>
        <authorList>
            <consortium name="DOE Joint Genome Institute"/>
            <consortium name="Mycorrhizal Genomics Consortium"/>
            <person name="Kohler A."/>
            <person name="Kuo A."/>
            <person name="Nagy L.G."/>
            <person name="Floudas D."/>
            <person name="Copeland A."/>
            <person name="Barry K.W."/>
            <person name="Cichocki N."/>
            <person name="Veneault-Fourrey C."/>
            <person name="LaButti K."/>
            <person name="Lindquist E.A."/>
            <person name="Lipzen A."/>
            <person name="Lundell T."/>
            <person name="Morin E."/>
            <person name="Murat C."/>
            <person name="Riley R."/>
            <person name="Ohm R."/>
            <person name="Sun H."/>
            <person name="Tunlid A."/>
            <person name="Henrissat B."/>
            <person name="Grigoriev I.V."/>
            <person name="Hibbett D.S."/>
            <person name="Martin F."/>
        </authorList>
    </citation>
    <scope>NUCLEOTIDE SEQUENCE [LARGE SCALE GENOMIC DNA]</scope>
    <source>
        <strain evidence="3">MUT 4182</strain>
    </source>
</reference>
<keyword evidence="3" id="KW-1185">Reference proteome</keyword>
<sequence length="327" mass="34859">MEAPSSHYATNGTTNGAPHIHINGINGVAGPSKGYPPTPPSTHPGTSTPHILNRQYRLHAIILSRSPYLAHLINTAGSSSIHVPIESEPLITEDGFAIALGYLYSSISLHLVTPQNALSVLASACLLGGMEDLCQLAYGACKEHITFETLTDWFQFLDAPPLSSPSNPSTPVGMSPVTASPSTPALELGGPTTVLGPYAQRLRDDILVFVVSTLPQTLQAFPSYSQNPAKPPAAGTESGYDTLLRIYSTLPYHVFKHAVESPSFPVGIGGEQTRFRFAKEAIAARKKTKAGRDAEESVVLAFGKAEGGSAVHVTRKMKKRPLWKVAK</sequence>
<accession>A0A0C3KF91</accession>
<organism evidence="2 3">
    <name type="scientific">Tulasnella calospora MUT 4182</name>
    <dbReference type="NCBI Taxonomy" id="1051891"/>
    <lineage>
        <taxon>Eukaryota</taxon>
        <taxon>Fungi</taxon>
        <taxon>Dikarya</taxon>
        <taxon>Basidiomycota</taxon>
        <taxon>Agaricomycotina</taxon>
        <taxon>Agaricomycetes</taxon>
        <taxon>Cantharellales</taxon>
        <taxon>Tulasnellaceae</taxon>
        <taxon>Tulasnella</taxon>
    </lineage>
</organism>
<dbReference type="Gene3D" id="3.30.710.10">
    <property type="entry name" value="Potassium Channel Kv1.1, Chain A"/>
    <property type="match status" value="1"/>
</dbReference>
<gene>
    <name evidence="2" type="ORF">M407DRAFT_245929</name>
</gene>
<evidence type="ECO:0000313" key="3">
    <source>
        <dbReference type="Proteomes" id="UP000054248"/>
    </source>
</evidence>
<evidence type="ECO:0000313" key="2">
    <source>
        <dbReference type="EMBL" id="KIO20153.1"/>
    </source>
</evidence>
<feature type="compositionally biased region" description="Polar residues" evidence="1">
    <location>
        <begin position="7"/>
        <end position="16"/>
    </location>
</feature>
<dbReference type="STRING" id="1051891.A0A0C3KF91"/>
<dbReference type="EMBL" id="KN823185">
    <property type="protein sequence ID" value="KIO20153.1"/>
    <property type="molecule type" value="Genomic_DNA"/>
</dbReference>
<proteinExistence type="predicted"/>